<dbReference type="AlphaFoldDB" id="A0A222E3S8"/>
<accession>A0A222E3S8</accession>
<proteinExistence type="predicted"/>
<name>A0A222E3S8_9RHOB</name>
<reference evidence="1 2" key="1">
    <citation type="submission" date="2017-07" db="EMBL/GenBank/DDBJ databases">
        <title>Genome Sequence of Antarctobacter heliothermus Strain SMS3 Isolated from a culture of the Diatom Skeletonema marinoi.</title>
        <authorList>
            <person name="Topel M."/>
            <person name="Pinder M.I.M."/>
            <person name="Johansson O.N."/>
            <person name="Kourtchenko O."/>
            <person name="Godhe A."/>
            <person name="Clarke A.K."/>
        </authorList>
    </citation>
    <scope>NUCLEOTIDE SEQUENCE [LARGE SCALE GENOMIC DNA]</scope>
    <source>
        <strain evidence="1 2">SMS3</strain>
    </source>
</reference>
<dbReference type="EMBL" id="CP022540">
    <property type="protein sequence ID" value="ASP20843.1"/>
    <property type="molecule type" value="Genomic_DNA"/>
</dbReference>
<keyword evidence="2" id="KW-1185">Reference proteome</keyword>
<evidence type="ECO:0000313" key="2">
    <source>
        <dbReference type="Proteomes" id="UP000203589"/>
    </source>
</evidence>
<dbReference type="Proteomes" id="UP000203589">
    <property type="component" value="Chromosome"/>
</dbReference>
<dbReference type="RefSeq" id="WP_094034852.1">
    <property type="nucleotide sequence ID" value="NZ_CP022540.1"/>
</dbReference>
<protein>
    <submittedName>
        <fullName evidence="1">Uncharacterized protein</fullName>
    </submittedName>
</protein>
<sequence length="87" mass="9385">MSFAGVVVVLELTRTTGVGAFCADYAAQGSCTDSELGGFNATRSNSLEHATYQGVRWPEVRVSVKTDHNGARPHRLGVFEARLDEVD</sequence>
<dbReference type="KEGG" id="aht:ANTHELSMS3_02165"/>
<gene>
    <name evidence="1" type="ORF">ANTHELSMS3_02165</name>
</gene>
<organism evidence="1 2">
    <name type="scientific">Antarctobacter heliothermus</name>
    <dbReference type="NCBI Taxonomy" id="74033"/>
    <lineage>
        <taxon>Bacteria</taxon>
        <taxon>Pseudomonadati</taxon>
        <taxon>Pseudomonadota</taxon>
        <taxon>Alphaproteobacteria</taxon>
        <taxon>Rhodobacterales</taxon>
        <taxon>Roseobacteraceae</taxon>
        <taxon>Antarctobacter</taxon>
    </lineage>
</organism>
<evidence type="ECO:0000313" key="1">
    <source>
        <dbReference type="EMBL" id="ASP20843.1"/>
    </source>
</evidence>